<feature type="transmembrane region" description="Helical" evidence="1">
    <location>
        <begin position="98"/>
        <end position="116"/>
    </location>
</feature>
<evidence type="ECO:0000313" key="2">
    <source>
        <dbReference type="EMBL" id="SMC04210.1"/>
    </source>
</evidence>
<reference evidence="3" key="1">
    <citation type="submission" date="2017-04" db="EMBL/GenBank/DDBJ databases">
        <authorList>
            <person name="Varghese N."/>
            <person name="Submissions S."/>
        </authorList>
    </citation>
    <scope>NUCLEOTIDE SEQUENCE [LARGE SCALE GENOMIC DNA]</scope>
    <source>
        <strain evidence="3">DSM 9293</strain>
    </source>
</reference>
<name>A0A1W1WDT8_SULTA</name>
<dbReference type="EMBL" id="FWWY01000001">
    <property type="protein sequence ID" value="SMC04210.1"/>
    <property type="molecule type" value="Genomic_DNA"/>
</dbReference>
<protein>
    <submittedName>
        <fullName evidence="2">Uncharacterized protein</fullName>
    </submittedName>
</protein>
<evidence type="ECO:0000256" key="1">
    <source>
        <dbReference type="SAM" id="Phobius"/>
    </source>
</evidence>
<organism evidence="2 3">
    <name type="scientific">Sulfobacillus thermosulfidooxidans (strain DSM 9293 / VKM B-1269 / AT-1)</name>
    <dbReference type="NCBI Taxonomy" id="929705"/>
    <lineage>
        <taxon>Bacteria</taxon>
        <taxon>Bacillati</taxon>
        <taxon>Bacillota</taxon>
        <taxon>Clostridia</taxon>
        <taxon>Eubacteriales</taxon>
        <taxon>Clostridiales Family XVII. Incertae Sedis</taxon>
        <taxon>Sulfobacillus</taxon>
    </lineage>
</organism>
<keyword evidence="1" id="KW-0812">Transmembrane</keyword>
<keyword evidence="3" id="KW-1185">Reference proteome</keyword>
<keyword evidence="1" id="KW-1133">Transmembrane helix</keyword>
<accession>A0A1W1WDT8</accession>
<dbReference type="Proteomes" id="UP000192660">
    <property type="component" value="Unassembled WGS sequence"/>
</dbReference>
<sequence>MRPALPPFLFTALLGISGGIMMPIALAMNLPLTQTLWPTLIHAEIVSFALAMGGMLVWRWMKNSQPGQIGARPLFTDLYMTLLGLMGFTDALEPQGSWQLTILAIIVSSLGLLSHFRSVTWSLSYIAPHWDAKASTAFAVMGPSLVSGFSIGLAMLAGVSHHPVVYSALSIVLFSLISVSFFFTLSLRSSLPLGIWTGLVVFLYLIPTICITYSLFAQNSWMAIIAAISTVIGLIWHTKELLNKLPVTPYPGLFFFQQPHHSEQIRGSRF</sequence>
<dbReference type="AlphaFoldDB" id="A0A1W1WDT8"/>
<gene>
    <name evidence="2" type="ORF">SAMN00768000_1526</name>
</gene>
<feature type="transmembrane region" description="Helical" evidence="1">
    <location>
        <begin position="73"/>
        <end position="92"/>
    </location>
</feature>
<proteinExistence type="predicted"/>
<feature type="transmembrane region" description="Helical" evidence="1">
    <location>
        <begin position="37"/>
        <end position="61"/>
    </location>
</feature>
<feature type="transmembrane region" description="Helical" evidence="1">
    <location>
        <begin position="193"/>
        <end position="215"/>
    </location>
</feature>
<feature type="transmembrane region" description="Helical" evidence="1">
    <location>
        <begin position="221"/>
        <end position="238"/>
    </location>
</feature>
<dbReference type="RefSeq" id="WP_020375540.1">
    <property type="nucleotide sequence ID" value="NZ_FWWY01000001.1"/>
</dbReference>
<keyword evidence="1" id="KW-0472">Membrane</keyword>
<feature type="transmembrane region" description="Helical" evidence="1">
    <location>
        <begin position="164"/>
        <end position="186"/>
    </location>
</feature>
<dbReference type="OrthoDB" id="9882520at2"/>
<evidence type="ECO:0000313" key="3">
    <source>
        <dbReference type="Proteomes" id="UP000192660"/>
    </source>
</evidence>
<feature type="transmembrane region" description="Helical" evidence="1">
    <location>
        <begin position="137"/>
        <end position="158"/>
    </location>
</feature>